<evidence type="ECO:0000313" key="1">
    <source>
        <dbReference type="EMBL" id="GAE30546.1"/>
    </source>
</evidence>
<organism evidence="1 2">
    <name type="scientific">Halalkalibacter hemicellulosilyticusJCM 9152</name>
    <dbReference type="NCBI Taxonomy" id="1236971"/>
    <lineage>
        <taxon>Bacteria</taxon>
        <taxon>Bacillati</taxon>
        <taxon>Bacillota</taxon>
        <taxon>Bacilli</taxon>
        <taxon>Bacillales</taxon>
        <taxon>Bacillaceae</taxon>
        <taxon>Halalkalibacter</taxon>
    </lineage>
</organism>
<gene>
    <name evidence="1" type="ORF">JCM9152_1954</name>
</gene>
<dbReference type="AlphaFoldDB" id="W4QER1"/>
<keyword evidence="2" id="KW-1185">Reference proteome</keyword>
<proteinExistence type="predicted"/>
<reference evidence="1" key="1">
    <citation type="journal article" date="2014" name="Genome Announc.">
        <title>Draft Genome Sequences of Three Alkaliphilic Bacillus Strains, Bacillus wakoensis JCM 9140T, Bacillus akibai JCM 9157T, and Bacillus hemicellulosilyticus JCM 9152T.</title>
        <authorList>
            <person name="Yuki M."/>
            <person name="Oshima K."/>
            <person name="Suda W."/>
            <person name="Oshida Y."/>
            <person name="Kitamura K."/>
            <person name="Iida T."/>
            <person name="Hattori M."/>
            <person name="Ohkuma M."/>
        </authorList>
    </citation>
    <scope>NUCLEOTIDE SEQUENCE [LARGE SCALE GENOMIC DNA]</scope>
    <source>
        <strain evidence="1">JCM 9152</strain>
    </source>
</reference>
<sequence>MQEYILEIRPLEERQYIGEHAIWRDDQEEFEANKFLYLTDRQKVEVVIENDLLYIVKVFEIDPNADIDKDKLREGTAEMIYEEEFMVDKGTKQFIIHTE</sequence>
<accession>W4QER1</accession>
<name>W4QER1_9BACI</name>
<dbReference type="EMBL" id="BAUU01000012">
    <property type="protein sequence ID" value="GAE30546.1"/>
    <property type="molecule type" value="Genomic_DNA"/>
</dbReference>
<protein>
    <submittedName>
        <fullName evidence="1">Uncharacterized protein</fullName>
    </submittedName>
</protein>
<dbReference type="Proteomes" id="UP000018895">
    <property type="component" value="Unassembled WGS sequence"/>
</dbReference>
<evidence type="ECO:0000313" key="2">
    <source>
        <dbReference type="Proteomes" id="UP000018895"/>
    </source>
</evidence>
<comment type="caution">
    <text evidence="1">The sequence shown here is derived from an EMBL/GenBank/DDBJ whole genome shotgun (WGS) entry which is preliminary data.</text>
</comment>